<feature type="transmembrane region" description="Helical" evidence="5">
    <location>
        <begin position="119"/>
        <end position="139"/>
    </location>
</feature>
<dbReference type="PANTHER" id="PTHR22950">
    <property type="entry name" value="AMINO ACID TRANSPORTER"/>
    <property type="match status" value="1"/>
</dbReference>
<protein>
    <recommendedName>
        <fullName evidence="6">Amino acid transporter transmembrane domain-containing protein</fullName>
    </recommendedName>
</protein>
<evidence type="ECO:0000256" key="1">
    <source>
        <dbReference type="ARBA" id="ARBA00004141"/>
    </source>
</evidence>
<dbReference type="AlphaFoldDB" id="A0AAN9A2C7"/>
<dbReference type="InterPro" id="IPR013057">
    <property type="entry name" value="AA_transpt_TM"/>
</dbReference>
<accession>A0AAN9A2C7</accession>
<evidence type="ECO:0000259" key="6">
    <source>
        <dbReference type="Pfam" id="PF01490"/>
    </source>
</evidence>
<dbReference type="Proteomes" id="UP001381693">
    <property type="component" value="Unassembled WGS sequence"/>
</dbReference>
<keyword evidence="2 5" id="KW-0812">Transmembrane</keyword>
<reference evidence="7 8" key="1">
    <citation type="submission" date="2023-11" db="EMBL/GenBank/DDBJ databases">
        <title>Halocaridina rubra genome assembly.</title>
        <authorList>
            <person name="Smith C."/>
        </authorList>
    </citation>
    <scope>NUCLEOTIDE SEQUENCE [LARGE SCALE GENOMIC DNA]</scope>
    <source>
        <strain evidence="7">EP-1</strain>
        <tissue evidence="7">Whole</tissue>
    </source>
</reference>
<dbReference type="PANTHER" id="PTHR22950:SF703">
    <property type="entry name" value="AMINO ACID TRANSPORTER TRANSMEMBRANE DOMAIN-CONTAINING PROTEIN"/>
    <property type="match status" value="1"/>
</dbReference>
<gene>
    <name evidence="7" type="ORF">SK128_000227</name>
</gene>
<evidence type="ECO:0000313" key="7">
    <source>
        <dbReference type="EMBL" id="KAK7077871.1"/>
    </source>
</evidence>
<dbReference type="GO" id="GO:0015179">
    <property type="term" value="F:L-amino acid transmembrane transporter activity"/>
    <property type="evidence" value="ECO:0007669"/>
    <property type="project" value="TreeGrafter"/>
</dbReference>
<evidence type="ECO:0000256" key="5">
    <source>
        <dbReference type="SAM" id="Phobius"/>
    </source>
</evidence>
<evidence type="ECO:0000313" key="8">
    <source>
        <dbReference type="Proteomes" id="UP001381693"/>
    </source>
</evidence>
<feature type="transmembrane region" description="Helical" evidence="5">
    <location>
        <begin position="20"/>
        <end position="40"/>
    </location>
</feature>
<feature type="domain" description="Amino acid transporter transmembrane" evidence="6">
    <location>
        <begin position="27"/>
        <end position="177"/>
    </location>
</feature>
<comment type="subcellular location">
    <subcellularLocation>
        <location evidence="1">Membrane</location>
        <topology evidence="1">Multi-pass membrane protein</topology>
    </subcellularLocation>
</comment>
<sequence>MHSLKYVNVILDSIDYGYPYYVPVGLCLFLTISAVAYSYYGTGVKPNILNNITRGPLLYSNMAIVALQVLMCVVLGTNALFQDLENSLHIPDEFGWRRICLRTAVVLLVLFVCESVPHFGLAIELVGGLLVTPFIFVFPPVFHIRIKQKANGQLDVKDLVIAGNIITLGIIGCLAATIESLIQLSQLSEFAPPCYINVTAAATPEDSNFPFHS</sequence>
<name>A0AAN9A2C7_HALRR</name>
<keyword evidence="8" id="KW-1185">Reference proteome</keyword>
<feature type="transmembrane region" description="Helical" evidence="5">
    <location>
        <begin position="61"/>
        <end position="82"/>
    </location>
</feature>
<keyword evidence="4 5" id="KW-0472">Membrane</keyword>
<evidence type="ECO:0000256" key="4">
    <source>
        <dbReference type="ARBA" id="ARBA00023136"/>
    </source>
</evidence>
<organism evidence="7 8">
    <name type="scientific">Halocaridina rubra</name>
    <name type="common">Hawaiian red shrimp</name>
    <dbReference type="NCBI Taxonomy" id="373956"/>
    <lineage>
        <taxon>Eukaryota</taxon>
        <taxon>Metazoa</taxon>
        <taxon>Ecdysozoa</taxon>
        <taxon>Arthropoda</taxon>
        <taxon>Crustacea</taxon>
        <taxon>Multicrustacea</taxon>
        <taxon>Malacostraca</taxon>
        <taxon>Eumalacostraca</taxon>
        <taxon>Eucarida</taxon>
        <taxon>Decapoda</taxon>
        <taxon>Pleocyemata</taxon>
        <taxon>Caridea</taxon>
        <taxon>Atyoidea</taxon>
        <taxon>Atyidae</taxon>
        <taxon>Halocaridina</taxon>
    </lineage>
</organism>
<feature type="transmembrane region" description="Helical" evidence="5">
    <location>
        <begin position="159"/>
        <end position="178"/>
    </location>
</feature>
<evidence type="ECO:0000256" key="3">
    <source>
        <dbReference type="ARBA" id="ARBA00022989"/>
    </source>
</evidence>
<evidence type="ECO:0000256" key="2">
    <source>
        <dbReference type="ARBA" id="ARBA00022692"/>
    </source>
</evidence>
<dbReference type="Pfam" id="PF01490">
    <property type="entry name" value="Aa_trans"/>
    <property type="match status" value="1"/>
</dbReference>
<dbReference type="GO" id="GO:0005774">
    <property type="term" value="C:vacuolar membrane"/>
    <property type="evidence" value="ECO:0007669"/>
    <property type="project" value="TreeGrafter"/>
</dbReference>
<comment type="caution">
    <text evidence="7">The sequence shown here is derived from an EMBL/GenBank/DDBJ whole genome shotgun (WGS) entry which is preliminary data.</text>
</comment>
<proteinExistence type="predicted"/>
<keyword evidence="3 5" id="KW-1133">Transmembrane helix</keyword>
<dbReference type="EMBL" id="JAXCGZ010008175">
    <property type="protein sequence ID" value="KAK7077871.1"/>
    <property type="molecule type" value="Genomic_DNA"/>
</dbReference>